<accession>A0A9D2RDZ2</accession>
<dbReference type="InterPro" id="IPR043779">
    <property type="entry name" value="DUF5721"/>
</dbReference>
<name>A0A9D2RDZ2_9FIRM</name>
<evidence type="ECO:0000313" key="2">
    <source>
        <dbReference type="Proteomes" id="UP000823909"/>
    </source>
</evidence>
<reference evidence="1" key="1">
    <citation type="journal article" date="2021" name="PeerJ">
        <title>Extensive microbial diversity within the chicken gut microbiome revealed by metagenomics and culture.</title>
        <authorList>
            <person name="Gilroy R."/>
            <person name="Ravi A."/>
            <person name="Getino M."/>
            <person name="Pursley I."/>
            <person name="Horton D.L."/>
            <person name="Alikhan N.F."/>
            <person name="Baker D."/>
            <person name="Gharbi K."/>
            <person name="Hall N."/>
            <person name="Watson M."/>
            <person name="Adriaenssens E.M."/>
            <person name="Foster-Nyarko E."/>
            <person name="Jarju S."/>
            <person name="Secka A."/>
            <person name="Antonio M."/>
            <person name="Oren A."/>
            <person name="Chaudhuri R.R."/>
            <person name="La Ragione R."/>
            <person name="Hildebrand F."/>
            <person name="Pallen M.J."/>
        </authorList>
    </citation>
    <scope>NUCLEOTIDE SEQUENCE</scope>
    <source>
        <strain evidence="1">ChiBcec15-3976</strain>
    </source>
</reference>
<dbReference type="AlphaFoldDB" id="A0A9D2RDZ2"/>
<gene>
    <name evidence="1" type="ORF">H9910_04425</name>
</gene>
<proteinExistence type="predicted"/>
<dbReference type="Proteomes" id="UP000823909">
    <property type="component" value="Unassembled WGS sequence"/>
</dbReference>
<evidence type="ECO:0000313" key="1">
    <source>
        <dbReference type="EMBL" id="HJD42239.1"/>
    </source>
</evidence>
<organism evidence="1 2">
    <name type="scientific">Candidatus Mediterraneibacter quadrami</name>
    <dbReference type="NCBI Taxonomy" id="2838684"/>
    <lineage>
        <taxon>Bacteria</taxon>
        <taxon>Bacillati</taxon>
        <taxon>Bacillota</taxon>
        <taxon>Clostridia</taxon>
        <taxon>Lachnospirales</taxon>
        <taxon>Lachnospiraceae</taxon>
        <taxon>Mediterraneibacter</taxon>
    </lineage>
</organism>
<comment type="caution">
    <text evidence="1">The sequence shown here is derived from an EMBL/GenBank/DDBJ whole genome shotgun (WGS) entry which is preliminary data.</text>
</comment>
<protein>
    <submittedName>
        <fullName evidence="1">Uncharacterized protein</fullName>
    </submittedName>
</protein>
<reference evidence="1" key="2">
    <citation type="submission" date="2021-04" db="EMBL/GenBank/DDBJ databases">
        <authorList>
            <person name="Gilroy R."/>
        </authorList>
    </citation>
    <scope>NUCLEOTIDE SEQUENCE</scope>
    <source>
        <strain evidence="1">ChiBcec15-3976</strain>
    </source>
</reference>
<dbReference type="EMBL" id="DWUU01000025">
    <property type="protein sequence ID" value="HJD42239.1"/>
    <property type="molecule type" value="Genomic_DNA"/>
</dbReference>
<dbReference type="Pfam" id="PF18988">
    <property type="entry name" value="DUF5721"/>
    <property type="match status" value="1"/>
</dbReference>
<sequence>MIALALADNKTITSHLFLKDTFDRFCLIEGELTTFNTFHIDGQIHPDFFDTDVPGAYSPWGSLRTHCFNLIRGKRTPLGFRFVFSLSPENIARMTEQSGTGIRPDDVQGLYLNFHFDGTSLTCVTGTSFRTFTMDKSLEHLWDEMAQRFFRQHQIPFEIK</sequence>